<evidence type="ECO:0000313" key="2">
    <source>
        <dbReference type="Proteomes" id="UP001165590"/>
    </source>
</evidence>
<proteinExistence type="predicted"/>
<accession>A0ABT3UWS5</accession>
<evidence type="ECO:0000313" key="1">
    <source>
        <dbReference type="EMBL" id="MCX4232022.1"/>
    </source>
</evidence>
<gene>
    <name evidence="1" type="ORF">K3769_04350</name>
</gene>
<reference evidence="1" key="1">
    <citation type="journal article" date="2022" name="bioRxiv">
        <title>Discovery and biosynthetic assessment of Streptomyces ortus sp nov. isolated from a deep-sea sponge.</title>
        <authorList>
            <person name="Williams S.E."/>
        </authorList>
    </citation>
    <scope>NUCLEOTIDE SEQUENCE</scope>
    <source>
        <strain evidence="1">A15ISP2-DRY2</strain>
    </source>
</reference>
<dbReference type="Proteomes" id="UP001165590">
    <property type="component" value="Unassembled WGS sequence"/>
</dbReference>
<dbReference type="EMBL" id="JAIFZO010000002">
    <property type="protein sequence ID" value="MCX4232022.1"/>
    <property type="molecule type" value="Genomic_DNA"/>
</dbReference>
<sequence>MVIPASSTEYLHVPVTAPTGTDLAGMPVRLAVVAHRASPADSEWRTAAWSGANARLLIGPDTDTVLVAGDYRVWINIDPPGSEDIVRPAGILTVT</sequence>
<dbReference type="RefSeq" id="WP_267025125.1">
    <property type="nucleotide sequence ID" value="NZ_JAIFZO010000002.1"/>
</dbReference>
<comment type="caution">
    <text evidence="1">The sequence shown here is derived from an EMBL/GenBank/DDBJ whole genome shotgun (WGS) entry which is preliminary data.</text>
</comment>
<name>A0ABT3UWS5_9ACTN</name>
<keyword evidence="2" id="KW-1185">Reference proteome</keyword>
<protein>
    <submittedName>
        <fullName evidence="1">Uncharacterized protein</fullName>
    </submittedName>
</protein>
<organism evidence="1 2">
    <name type="scientific">Streptomyces ortus</name>
    <dbReference type="NCBI Taxonomy" id="2867268"/>
    <lineage>
        <taxon>Bacteria</taxon>
        <taxon>Bacillati</taxon>
        <taxon>Actinomycetota</taxon>
        <taxon>Actinomycetes</taxon>
        <taxon>Kitasatosporales</taxon>
        <taxon>Streptomycetaceae</taxon>
        <taxon>Streptomyces</taxon>
    </lineage>
</organism>